<proteinExistence type="inferred from homology"/>
<evidence type="ECO:0000259" key="13">
    <source>
        <dbReference type="Pfam" id="PF07715"/>
    </source>
</evidence>
<name>A0A5S3Z7M2_9GAMM</name>
<evidence type="ECO:0000256" key="6">
    <source>
        <dbReference type="ARBA" id="ARBA00023136"/>
    </source>
</evidence>
<comment type="subcellular location">
    <subcellularLocation>
        <location evidence="1 8">Cell outer membrane</location>
        <topology evidence="1 8">Multi-pass membrane protein</topology>
    </subcellularLocation>
</comment>
<evidence type="ECO:0000256" key="11">
    <source>
        <dbReference type="SAM" id="SignalP"/>
    </source>
</evidence>
<dbReference type="AlphaFoldDB" id="A0A5S3Z7M2"/>
<feature type="signal peptide" evidence="11">
    <location>
        <begin position="1"/>
        <end position="22"/>
    </location>
</feature>
<dbReference type="PANTHER" id="PTHR30069:SF40">
    <property type="entry name" value="TONB-DEPENDENT RECEPTOR NMB0964-RELATED"/>
    <property type="match status" value="1"/>
</dbReference>
<evidence type="ECO:0000313" key="14">
    <source>
        <dbReference type="EMBL" id="TMP88252.1"/>
    </source>
</evidence>
<dbReference type="SUPFAM" id="SSF56935">
    <property type="entry name" value="Porins"/>
    <property type="match status" value="1"/>
</dbReference>
<evidence type="ECO:0000256" key="8">
    <source>
        <dbReference type="PROSITE-ProRule" id="PRU01360"/>
    </source>
</evidence>
<keyword evidence="2 8" id="KW-0813">Transport</keyword>
<dbReference type="GO" id="GO:0015344">
    <property type="term" value="F:siderophore uptake transmembrane transporter activity"/>
    <property type="evidence" value="ECO:0007669"/>
    <property type="project" value="TreeGrafter"/>
</dbReference>
<dbReference type="SUPFAM" id="SSF49464">
    <property type="entry name" value="Carboxypeptidase regulatory domain-like"/>
    <property type="match status" value="1"/>
</dbReference>
<reference evidence="15" key="2">
    <citation type="submission" date="2019-06" db="EMBL/GenBank/DDBJ databases">
        <title>Co-occurence of chitin degradation, pigmentation and bioactivity in marine Pseudoalteromonas.</title>
        <authorList>
            <person name="Sonnenschein E.C."/>
            <person name="Bech P.K."/>
        </authorList>
    </citation>
    <scope>NUCLEOTIDE SEQUENCE [LARGE SCALE GENOMIC DNA]</scope>
    <source>
        <strain evidence="15">S2897</strain>
    </source>
</reference>
<reference evidence="14 15" key="1">
    <citation type="submission" date="2017-12" db="EMBL/GenBank/DDBJ databases">
        <authorList>
            <person name="Paulsen S."/>
            <person name="Gram L.K."/>
        </authorList>
    </citation>
    <scope>NUCLEOTIDE SEQUENCE [LARGE SCALE GENOMIC DNA]</scope>
    <source>
        <strain evidence="14 15">S2897</strain>
    </source>
</reference>
<evidence type="ECO:0000256" key="7">
    <source>
        <dbReference type="ARBA" id="ARBA00023237"/>
    </source>
</evidence>
<sequence length="813" mass="90146">MFKPAPLSLTIAALLSAPNALAGTVTGTVIDPQQQPIENVIVHYHGKQQSVRTNANGEFSITLDAAGELHFSKDDYIDKRVAVNEQDQTVQVNLTPSAIETVVVYASGLDKNNLDMVSPVSVLSGDALRDSAQPTLGETLKGIPGINASYFGPVSSSPIIRGLDGPRVKITQNGLDSSDASRVGPDHAVTTESIAAEQIEVLRGPATLLYGSGAIGGVVNVVDNRIPTDRIEGYEGAAEYSHDTVSTTNTYAGKFAAGHDGFNVHVDGTDRVGHDYETPRFYTQEHEGELEAHDKVDNTFIDSATVNLGTSYVADHWTLGLSYGRIESDYGIPAHSHDHHDHEEHGHDEHGHEEHGHEDEHDGHDEHADEEQAHNVFARVEQDRWQALASYSFHDSIIETLSVRAGYTDYRHAEVEEQTIGTLFENTTHEARINAKHRVGQWHGTLGYHYTDSDYAASGAEAFTPATETQVHALYLLEEREFGDWTLELGARVEDYSLSSDIAGTSDHEDEHDSHDHEQEHHDDHLEDPELIAYEYDETNMSFSLGGIWQYQEGYSLAVSLSHSERAPLTAELLSNGEHIATSTYELGLAYDIEDGEAHFNGQNVQQEVANNIDVSWRKYIGDFGVNLSVFYNDVENFYYQQDTGLVYEHDEGFIAAQLGDEDAMTVYQYQSQDAELYGFELDMHYQISQQWRIKGFADSVSAKLDNGEYIPRIPAAKLGTQVDYTLQNWDLALKATHYLEQDDIAASETVTDAYTLVDFTVDYNFAVGSFDGVAYMQLNNLTDELGFVHSSFIKEQAPLPGRNLRLGIRAYF</sequence>
<dbReference type="Pfam" id="PF00593">
    <property type="entry name" value="TonB_dep_Rec_b-barrel"/>
    <property type="match status" value="1"/>
</dbReference>
<feature type="domain" description="TonB-dependent receptor plug" evidence="13">
    <location>
        <begin position="115"/>
        <end position="218"/>
    </location>
</feature>
<gene>
    <name evidence="14" type="ORF">CWC05_02115</name>
</gene>
<dbReference type="Pfam" id="PF07715">
    <property type="entry name" value="Plug"/>
    <property type="match status" value="1"/>
</dbReference>
<keyword evidence="7 8" id="KW-0998">Cell outer membrane</keyword>
<dbReference type="GO" id="GO:0009279">
    <property type="term" value="C:cell outer membrane"/>
    <property type="evidence" value="ECO:0007669"/>
    <property type="project" value="UniProtKB-SubCell"/>
</dbReference>
<keyword evidence="5 9" id="KW-0798">TonB box</keyword>
<evidence type="ECO:0000256" key="5">
    <source>
        <dbReference type="ARBA" id="ARBA00023077"/>
    </source>
</evidence>
<dbReference type="Gene3D" id="2.170.130.10">
    <property type="entry name" value="TonB-dependent receptor, plug domain"/>
    <property type="match status" value="1"/>
</dbReference>
<dbReference type="PROSITE" id="PS52016">
    <property type="entry name" value="TONB_DEPENDENT_REC_3"/>
    <property type="match status" value="1"/>
</dbReference>
<dbReference type="Gene3D" id="2.60.40.1120">
    <property type="entry name" value="Carboxypeptidase-like, regulatory domain"/>
    <property type="match status" value="1"/>
</dbReference>
<dbReference type="InterPro" id="IPR037066">
    <property type="entry name" value="Plug_dom_sf"/>
</dbReference>
<dbReference type="STRING" id="151081.TW72_09975"/>
<dbReference type="InterPro" id="IPR000531">
    <property type="entry name" value="Beta-barrel_TonB"/>
</dbReference>
<dbReference type="PANTHER" id="PTHR30069">
    <property type="entry name" value="TONB-DEPENDENT OUTER MEMBRANE RECEPTOR"/>
    <property type="match status" value="1"/>
</dbReference>
<keyword evidence="11" id="KW-0732">Signal</keyword>
<evidence type="ECO:0000259" key="12">
    <source>
        <dbReference type="Pfam" id="PF00593"/>
    </source>
</evidence>
<dbReference type="InterPro" id="IPR036942">
    <property type="entry name" value="Beta-barrel_TonB_sf"/>
</dbReference>
<evidence type="ECO:0000256" key="4">
    <source>
        <dbReference type="ARBA" id="ARBA00022692"/>
    </source>
</evidence>
<dbReference type="InterPro" id="IPR012910">
    <property type="entry name" value="Plug_dom"/>
</dbReference>
<dbReference type="Proteomes" id="UP000305874">
    <property type="component" value="Unassembled WGS sequence"/>
</dbReference>
<dbReference type="EMBL" id="PNCG01000002">
    <property type="protein sequence ID" value="TMP88252.1"/>
    <property type="molecule type" value="Genomic_DNA"/>
</dbReference>
<dbReference type="InterPro" id="IPR039426">
    <property type="entry name" value="TonB-dep_rcpt-like"/>
</dbReference>
<feature type="chain" id="PRO_5024425026" evidence="11">
    <location>
        <begin position="23"/>
        <end position="813"/>
    </location>
</feature>
<evidence type="ECO:0000256" key="1">
    <source>
        <dbReference type="ARBA" id="ARBA00004571"/>
    </source>
</evidence>
<keyword evidence="14" id="KW-0675">Receptor</keyword>
<comment type="caution">
    <text evidence="14">The sequence shown here is derived from an EMBL/GenBank/DDBJ whole genome shotgun (WGS) entry which is preliminary data.</text>
</comment>
<accession>A0A5S3Z7M2</accession>
<evidence type="ECO:0000256" key="2">
    <source>
        <dbReference type="ARBA" id="ARBA00022448"/>
    </source>
</evidence>
<evidence type="ECO:0000256" key="3">
    <source>
        <dbReference type="ARBA" id="ARBA00022452"/>
    </source>
</evidence>
<evidence type="ECO:0000256" key="9">
    <source>
        <dbReference type="RuleBase" id="RU003357"/>
    </source>
</evidence>
<feature type="region of interest" description="Disordered" evidence="10">
    <location>
        <begin position="501"/>
        <end position="526"/>
    </location>
</feature>
<dbReference type="InterPro" id="IPR008969">
    <property type="entry name" value="CarboxyPept-like_regulatory"/>
</dbReference>
<dbReference type="Pfam" id="PF13715">
    <property type="entry name" value="CarbopepD_reg_2"/>
    <property type="match status" value="1"/>
</dbReference>
<keyword evidence="3 8" id="KW-1134">Transmembrane beta strand</keyword>
<comment type="similarity">
    <text evidence="8 9">Belongs to the TonB-dependent receptor family.</text>
</comment>
<evidence type="ECO:0000313" key="15">
    <source>
        <dbReference type="Proteomes" id="UP000305874"/>
    </source>
</evidence>
<feature type="compositionally biased region" description="Basic and acidic residues" evidence="10">
    <location>
        <begin position="506"/>
        <end position="525"/>
    </location>
</feature>
<organism evidence="14 15">
    <name type="scientific">Pseudoalteromonas ruthenica</name>
    <dbReference type="NCBI Taxonomy" id="151081"/>
    <lineage>
        <taxon>Bacteria</taxon>
        <taxon>Pseudomonadati</taxon>
        <taxon>Pseudomonadota</taxon>
        <taxon>Gammaproteobacteria</taxon>
        <taxon>Alteromonadales</taxon>
        <taxon>Pseudoalteromonadaceae</taxon>
        <taxon>Pseudoalteromonas</taxon>
    </lineage>
</organism>
<dbReference type="RefSeq" id="WP_138547218.1">
    <property type="nucleotide sequence ID" value="NZ_PNCG01000002.1"/>
</dbReference>
<keyword evidence="4 8" id="KW-0812">Transmembrane</keyword>
<dbReference type="Gene3D" id="2.40.170.20">
    <property type="entry name" value="TonB-dependent receptor, beta-barrel domain"/>
    <property type="match status" value="1"/>
</dbReference>
<keyword evidence="6 8" id="KW-0472">Membrane</keyword>
<feature type="compositionally biased region" description="Basic and acidic residues" evidence="10">
    <location>
        <begin position="335"/>
        <end position="368"/>
    </location>
</feature>
<evidence type="ECO:0000256" key="10">
    <source>
        <dbReference type="SAM" id="MobiDB-lite"/>
    </source>
</evidence>
<dbReference type="GO" id="GO:0044718">
    <property type="term" value="P:siderophore transmembrane transport"/>
    <property type="evidence" value="ECO:0007669"/>
    <property type="project" value="TreeGrafter"/>
</dbReference>
<protein>
    <submittedName>
        <fullName evidence="14">TonB-dependent receptor</fullName>
    </submittedName>
</protein>
<feature type="region of interest" description="Disordered" evidence="10">
    <location>
        <begin position="332"/>
        <end position="368"/>
    </location>
</feature>
<feature type="domain" description="TonB-dependent receptor-like beta-barrel" evidence="12">
    <location>
        <begin position="379"/>
        <end position="781"/>
    </location>
</feature>